<evidence type="ECO:0000256" key="3">
    <source>
        <dbReference type="ARBA" id="ARBA00022989"/>
    </source>
</evidence>
<dbReference type="Pfam" id="PF03151">
    <property type="entry name" value="TPT"/>
    <property type="match status" value="1"/>
</dbReference>
<feature type="transmembrane region" description="Helical" evidence="5">
    <location>
        <begin position="152"/>
        <end position="171"/>
    </location>
</feature>
<dbReference type="AlphaFoldDB" id="A0ABD3W6B7"/>
<feature type="transmembrane region" description="Helical" evidence="5">
    <location>
        <begin position="183"/>
        <end position="205"/>
    </location>
</feature>
<feature type="transmembrane region" description="Helical" evidence="5">
    <location>
        <begin position="104"/>
        <end position="122"/>
    </location>
</feature>
<proteinExistence type="predicted"/>
<comment type="caution">
    <text evidence="7">The sequence shown here is derived from an EMBL/GenBank/DDBJ whole genome shotgun (WGS) entry which is preliminary data.</text>
</comment>
<keyword evidence="3 5" id="KW-1133">Transmembrane helix</keyword>
<evidence type="ECO:0000256" key="5">
    <source>
        <dbReference type="SAM" id="Phobius"/>
    </source>
</evidence>
<sequence>MGERTLLLRLLAAGFYGFASFMIIVANKVVLTSYKFPSFQVLGLGQMLVGLIVLLIGKQIKVIHFPGLTRDTFQKIWPLPVLYLGNLIFGLGGTKKLSLPMFTVLRRFSIWFTMIAEVYVLGAKPSRTVQFTVFLMIFGAIVAASADLSFDLVGYAFILLNNVFTAANMVYTKKKIDAKDLGMYGLLFYNSLFMIIPAISIALYQDEFNKVKNFPDWFNVWFLLYFGASCIMGFILNYSTVLCTDYNSPLTTTIVGVLKNLLVTYIGMFLGGDYVFNWVNFIGLNISVSGSLLYSYVTFKKPAPPKADVTINIEKPPLTV</sequence>
<gene>
    <name evidence="7" type="ORF">ACJMK2_042116</name>
</gene>
<dbReference type="InterPro" id="IPR050186">
    <property type="entry name" value="TPT_transporter"/>
</dbReference>
<keyword evidence="8" id="KW-1185">Reference proteome</keyword>
<evidence type="ECO:0000256" key="1">
    <source>
        <dbReference type="ARBA" id="ARBA00004141"/>
    </source>
</evidence>
<protein>
    <recommendedName>
        <fullName evidence="6">Sugar phosphate transporter domain-containing protein</fullName>
    </recommendedName>
</protein>
<evidence type="ECO:0000259" key="6">
    <source>
        <dbReference type="Pfam" id="PF03151"/>
    </source>
</evidence>
<feature type="transmembrane region" description="Helical" evidence="5">
    <location>
        <begin position="7"/>
        <end position="26"/>
    </location>
</feature>
<comment type="subcellular location">
    <subcellularLocation>
        <location evidence="1">Membrane</location>
        <topology evidence="1">Multi-pass membrane protein</topology>
    </subcellularLocation>
</comment>
<dbReference type="InterPro" id="IPR004853">
    <property type="entry name" value="Sugar_P_trans_dom"/>
</dbReference>
<feature type="transmembrane region" description="Helical" evidence="5">
    <location>
        <begin position="38"/>
        <end position="56"/>
    </location>
</feature>
<feature type="domain" description="Sugar phosphate transporter" evidence="6">
    <location>
        <begin position="13"/>
        <end position="295"/>
    </location>
</feature>
<dbReference type="EMBL" id="JBJQND010000008">
    <property type="protein sequence ID" value="KAL3869435.1"/>
    <property type="molecule type" value="Genomic_DNA"/>
</dbReference>
<feature type="transmembrane region" description="Helical" evidence="5">
    <location>
        <begin position="250"/>
        <end position="272"/>
    </location>
</feature>
<dbReference type="PANTHER" id="PTHR11132">
    <property type="entry name" value="SOLUTE CARRIER FAMILY 35"/>
    <property type="match status" value="1"/>
</dbReference>
<evidence type="ECO:0000313" key="8">
    <source>
        <dbReference type="Proteomes" id="UP001634394"/>
    </source>
</evidence>
<dbReference type="GO" id="GO:0016020">
    <property type="term" value="C:membrane"/>
    <property type="evidence" value="ECO:0007669"/>
    <property type="project" value="UniProtKB-SubCell"/>
</dbReference>
<keyword evidence="4 5" id="KW-0472">Membrane</keyword>
<feature type="transmembrane region" description="Helical" evidence="5">
    <location>
        <begin position="217"/>
        <end position="238"/>
    </location>
</feature>
<feature type="transmembrane region" description="Helical" evidence="5">
    <location>
        <begin position="129"/>
        <end position="146"/>
    </location>
</feature>
<name>A0ABD3W6B7_SINWO</name>
<evidence type="ECO:0000256" key="4">
    <source>
        <dbReference type="ARBA" id="ARBA00023136"/>
    </source>
</evidence>
<keyword evidence="2 5" id="KW-0812">Transmembrane</keyword>
<accession>A0ABD3W6B7</accession>
<evidence type="ECO:0000313" key="7">
    <source>
        <dbReference type="EMBL" id="KAL3869435.1"/>
    </source>
</evidence>
<evidence type="ECO:0000256" key="2">
    <source>
        <dbReference type="ARBA" id="ARBA00022692"/>
    </source>
</evidence>
<feature type="transmembrane region" description="Helical" evidence="5">
    <location>
        <begin position="76"/>
        <end position="92"/>
    </location>
</feature>
<feature type="transmembrane region" description="Helical" evidence="5">
    <location>
        <begin position="278"/>
        <end position="297"/>
    </location>
</feature>
<organism evidence="7 8">
    <name type="scientific">Sinanodonta woodiana</name>
    <name type="common">Chinese pond mussel</name>
    <name type="synonym">Anodonta woodiana</name>
    <dbReference type="NCBI Taxonomy" id="1069815"/>
    <lineage>
        <taxon>Eukaryota</taxon>
        <taxon>Metazoa</taxon>
        <taxon>Spiralia</taxon>
        <taxon>Lophotrochozoa</taxon>
        <taxon>Mollusca</taxon>
        <taxon>Bivalvia</taxon>
        <taxon>Autobranchia</taxon>
        <taxon>Heteroconchia</taxon>
        <taxon>Palaeoheterodonta</taxon>
        <taxon>Unionida</taxon>
        <taxon>Unionoidea</taxon>
        <taxon>Unionidae</taxon>
        <taxon>Unioninae</taxon>
        <taxon>Sinanodonta</taxon>
    </lineage>
</organism>
<reference evidence="7 8" key="1">
    <citation type="submission" date="2024-11" db="EMBL/GenBank/DDBJ databases">
        <title>Chromosome-level genome assembly of the freshwater bivalve Anodonta woodiana.</title>
        <authorList>
            <person name="Chen X."/>
        </authorList>
    </citation>
    <scope>NUCLEOTIDE SEQUENCE [LARGE SCALE GENOMIC DNA]</scope>
    <source>
        <strain evidence="7">MN2024</strain>
        <tissue evidence="7">Gills</tissue>
    </source>
</reference>
<dbReference type="Proteomes" id="UP001634394">
    <property type="component" value="Unassembled WGS sequence"/>
</dbReference>